<dbReference type="RefSeq" id="WP_251222983.1">
    <property type="nucleotide sequence ID" value="NZ_JAMBOL010000006.1"/>
</dbReference>
<dbReference type="Proteomes" id="UP001139179">
    <property type="component" value="Unassembled WGS sequence"/>
</dbReference>
<keyword evidence="4" id="KW-1185">Reference proteome</keyword>
<dbReference type="PROSITE" id="PS51257">
    <property type="entry name" value="PROKAR_LIPOPROTEIN"/>
    <property type="match status" value="1"/>
</dbReference>
<name>A0A9X2DNJ3_9BACI</name>
<comment type="similarity">
    <text evidence="1">Belongs to the UPF0065 (bug) family.</text>
</comment>
<evidence type="ECO:0000313" key="3">
    <source>
        <dbReference type="EMBL" id="MCM3714189.1"/>
    </source>
</evidence>
<evidence type="ECO:0000256" key="1">
    <source>
        <dbReference type="ARBA" id="ARBA00006987"/>
    </source>
</evidence>
<feature type="chain" id="PRO_5040889857" description="Tripartite-type tricarboxylate transporter, receptor component TctC" evidence="2">
    <location>
        <begin position="22"/>
        <end position="380"/>
    </location>
</feature>
<accession>A0A9X2DNJ3</accession>
<comment type="caution">
    <text evidence="3">The sequence shown here is derived from an EMBL/GenBank/DDBJ whole genome shotgun (WGS) entry which is preliminary data.</text>
</comment>
<feature type="signal peptide" evidence="2">
    <location>
        <begin position="1"/>
        <end position="21"/>
    </location>
</feature>
<proteinExistence type="inferred from homology"/>
<evidence type="ECO:0008006" key="5">
    <source>
        <dbReference type="Google" id="ProtNLM"/>
    </source>
</evidence>
<dbReference type="Gene3D" id="3.40.190.10">
    <property type="entry name" value="Periplasmic binding protein-like II"/>
    <property type="match status" value="1"/>
</dbReference>
<organism evidence="3 4">
    <name type="scientific">Halalkalibacter oceani</name>
    <dbReference type="NCBI Taxonomy" id="1653776"/>
    <lineage>
        <taxon>Bacteria</taxon>
        <taxon>Bacillati</taxon>
        <taxon>Bacillota</taxon>
        <taxon>Bacilli</taxon>
        <taxon>Bacillales</taxon>
        <taxon>Bacillaceae</taxon>
        <taxon>Halalkalibacter</taxon>
    </lineage>
</organism>
<evidence type="ECO:0000313" key="4">
    <source>
        <dbReference type="Proteomes" id="UP001139179"/>
    </source>
</evidence>
<dbReference type="PANTHER" id="PTHR42928">
    <property type="entry name" value="TRICARBOXYLATE-BINDING PROTEIN"/>
    <property type="match status" value="1"/>
</dbReference>
<dbReference type="InterPro" id="IPR005064">
    <property type="entry name" value="BUG"/>
</dbReference>
<dbReference type="AlphaFoldDB" id="A0A9X2DNJ3"/>
<dbReference type="InterPro" id="IPR042100">
    <property type="entry name" value="Bug_dom1"/>
</dbReference>
<reference evidence="3" key="1">
    <citation type="submission" date="2022-05" db="EMBL/GenBank/DDBJ databases">
        <title>Comparative Genomics of Spacecraft Associated Microbes.</title>
        <authorList>
            <person name="Tran M.T."/>
            <person name="Wright A."/>
            <person name="Seuylemezian A."/>
            <person name="Eisen J."/>
            <person name="Coil D."/>
        </authorList>
    </citation>
    <scope>NUCLEOTIDE SEQUENCE</scope>
    <source>
        <strain evidence="3">214.1.1</strain>
    </source>
</reference>
<gene>
    <name evidence="3" type="ORF">M3202_08830</name>
</gene>
<dbReference type="EMBL" id="JAMBOL010000006">
    <property type="protein sequence ID" value="MCM3714189.1"/>
    <property type="molecule type" value="Genomic_DNA"/>
</dbReference>
<evidence type="ECO:0000256" key="2">
    <source>
        <dbReference type="SAM" id="SignalP"/>
    </source>
</evidence>
<keyword evidence="2" id="KW-0732">Signal</keyword>
<sequence length="380" mass="40546">MKSKKMKNWFVVMIVSLLFLAACNSSSSSENGSGSETGSGDGAFYDGETLEVIVPFSAGGGTDTLFRYLAQYMKEHTEGNPALQVVNIEGGGSINGANEYVDLREPDGLTALATSASTKIPFLIGQEAVRYDLRELKPIIGTPNGVVLYTSPDTGLTEGKDLLDTDQELILGATSPTGIDVMTLLALEVLGVKDNIQIIFGYEGAGASRIAFEQGETNLDYQSGTAYQSDVKPMVEAGQAIPLFTYGFTGSDGDIVSDPAFPEIPTVKDVYIDMYGEEPSGEAWEAYKAFVGIVNNLHKSLWLHADAPPEAVAALQEGAAGAVADEQFIEEGAEILGGYDPLVGEDLESAISALTSINEETLAWVRNYLREEYDVTGLID</sequence>
<dbReference type="PANTHER" id="PTHR42928:SF5">
    <property type="entry name" value="BLR1237 PROTEIN"/>
    <property type="match status" value="1"/>
</dbReference>
<protein>
    <recommendedName>
        <fullName evidence="5">Tripartite-type tricarboxylate transporter, receptor component TctC</fullName>
    </recommendedName>
</protein>
<dbReference type="Gene3D" id="3.40.190.150">
    <property type="entry name" value="Bordetella uptake gene, domain 1"/>
    <property type="match status" value="1"/>
</dbReference>